<dbReference type="InterPro" id="IPR002197">
    <property type="entry name" value="HTH_Fis"/>
</dbReference>
<dbReference type="PROSITE" id="PS00688">
    <property type="entry name" value="SIGMA54_INTERACT_3"/>
    <property type="match status" value="1"/>
</dbReference>
<dbReference type="PANTHER" id="PTHR32071:SF57">
    <property type="entry name" value="C4-DICARBOXYLATE TRANSPORT TRANSCRIPTIONAL REGULATORY PROTEIN DCTD"/>
    <property type="match status" value="1"/>
</dbReference>
<dbReference type="EMBL" id="DSZU01000029">
    <property type="protein sequence ID" value="HGV54838.1"/>
    <property type="molecule type" value="Genomic_DNA"/>
</dbReference>
<dbReference type="Pfam" id="PF00072">
    <property type="entry name" value="Response_reg"/>
    <property type="match status" value="1"/>
</dbReference>
<dbReference type="InterPro" id="IPR011006">
    <property type="entry name" value="CheY-like_superfamily"/>
</dbReference>
<dbReference type="FunFam" id="3.40.50.300:FF:000006">
    <property type="entry name" value="DNA-binding transcriptional regulator NtrC"/>
    <property type="match status" value="1"/>
</dbReference>
<dbReference type="InterPro" id="IPR009057">
    <property type="entry name" value="Homeodomain-like_sf"/>
</dbReference>
<dbReference type="InterPro" id="IPR002078">
    <property type="entry name" value="Sigma_54_int"/>
</dbReference>
<gene>
    <name evidence="8" type="ORF">ENT73_01945</name>
</gene>
<dbReference type="InterPro" id="IPR058031">
    <property type="entry name" value="AAA_lid_NorR"/>
</dbReference>
<dbReference type="PROSITE" id="PS50045">
    <property type="entry name" value="SIGMA54_INTERACT_4"/>
    <property type="match status" value="1"/>
</dbReference>
<dbReference type="CDD" id="cd00156">
    <property type="entry name" value="REC"/>
    <property type="match status" value="1"/>
</dbReference>
<organism evidence="8">
    <name type="scientific">Caldimicrobium thiodismutans</name>
    <dbReference type="NCBI Taxonomy" id="1653476"/>
    <lineage>
        <taxon>Bacteria</taxon>
        <taxon>Pseudomonadati</taxon>
        <taxon>Thermodesulfobacteriota</taxon>
        <taxon>Thermodesulfobacteria</taxon>
        <taxon>Thermodesulfobacteriales</taxon>
        <taxon>Thermodesulfobacteriaceae</taxon>
        <taxon>Caldimicrobium</taxon>
    </lineage>
</organism>
<dbReference type="Gene3D" id="3.40.50.2300">
    <property type="match status" value="1"/>
</dbReference>
<evidence type="ECO:0000313" key="8">
    <source>
        <dbReference type="EMBL" id="HGV54838.1"/>
    </source>
</evidence>
<dbReference type="GO" id="GO:0043565">
    <property type="term" value="F:sequence-specific DNA binding"/>
    <property type="evidence" value="ECO:0007669"/>
    <property type="project" value="InterPro"/>
</dbReference>
<dbReference type="Gene3D" id="3.40.50.300">
    <property type="entry name" value="P-loop containing nucleotide triphosphate hydrolases"/>
    <property type="match status" value="1"/>
</dbReference>
<dbReference type="Pfam" id="PF25601">
    <property type="entry name" value="AAA_lid_14"/>
    <property type="match status" value="1"/>
</dbReference>
<dbReference type="SUPFAM" id="SSF46689">
    <property type="entry name" value="Homeodomain-like"/>
    <property type="match status" value="1"/>
</dbReference>
<name>A0A832GKZ7_9BACT</name>
<dbReference type="InterPro" id="IPR027417">
    <property type="entry name" value="P-loop_NTPase"/>
</dbReference>
<feature type="modified residue" description="4-aspartylphosphate" evidence="5">
    <location>
        <position position="53"/>
    </location>
</feature>
<dbReference type="PRINTS" id="PR01590">
    <property type="entry name" value="HTHFIS"/>
</dbReference>
<keyword evidence="5" id="KW-0597">Phosphoprotein</keyword>
<dbReference type="SMART" id="SM00382">
    <property type="entry name" value="AAA"/>
    <property type="match status" value="1"/>
</dbReference>
<dbReference type="SUPFAM" id="SSF52540">
    <property type="entry name" value="P-loop containing nucleoside triphosphate hydrolases"/>
    <property type="match status" value="1"/>
</dbReference>
<evidence type="ECO:0000259" key="7">
    <source>
        <dbReference type="PROSITE" id="PS50110"/>
    </source>
</evidence>
<protein>
    <submittedName>
        <fullName evidence="8">Sigma-54-dependent Fis family transcriptional regulator</fullName>
    </submittedName>
</protein>
<dbReference type="Pfam" id="PF02954">
    <property type="entry name" value="HTH_8"/>
    <property type="match status" value="1"/>
</dbReference>
<dbReference type="Gene3D" id="1.10.10.60">
    <property type="entry name" value="Homeodomain-like"/>
    <property type="match status" value="1"/>
</dbReference>
<keyword evidence="1" id="KW-0547">Nucleotide-binding</keyword>
<dbReference type="CDD" id="cd00009">
    <property type="entry name" value="AAA"/>
    <property type="match status" value="1"/>
</dbReference>
<comment type="caution">
    <text evidence="8">The sequence shown here is derived from an EMBL/GenBank/DDBJ whole genome shotgun (WGS) entry which is preliminary data.</text>
</comment>
<sequence length="435" mass="48727">MNGSVVIIEDDTSFATFLKTLLEEEGFEILIFKDAESALLQLPDLKPDVVISDLKLPGMDGITLVEKAKKVLPETEFLVITAFGSIPSAVAALKKGAFDYLTKPLPSPEEFVEKIKSLMRRKESKILYQDFSLPPFEILFAGMEDLYEKLLEVAPTSATILLLGETGTGKSAIARAIHLLSKRKGPFVEINCASLPENLVEAELFGFEKGAFTGALKTKPGKLELAKGGTLFLDEISEMSPTVQAKFLRLLQDRCFERLGGLETLKTDARFITATNKDLAKLVAEGKFREDLYYRINVLAFTIPPLRERRAHLLKIANFIIQKKARELGREAKPLSQRLIEFFHNYSFPGNIRELENLLERSLLLSKGEYLDIFPEASRESASLPHSSVKNLRELEKEAILKALKECKGNKKEAAQKLGISLRTLYNKLKEFDLT</sequence>
<evidence type="ECO:0000256" key="2">
    <source>
        <dbReference type="ARBA" id="ARBA00022840"/>
    </source>
</evidence>
<dbReference type="GO" id="GO:0000160">
    <property type="term" value="P:phosphorelay signal transduction system"/>
    <property type="evidence" value="ECO:0007669"/>
    <property type="project" value="InterPro"/>
</dbReference>
<accession>A0A832GKZ7</accession>
<evidence type="ECO:0000256" key="4">
    <source>
        <dbReference type="ARBA" id="ARBA00023163"/>
    </source>
</evidence>
<dbReference type="AlphaFoldDB" id="A0A832GKZ7"/>
<dbReference type="GO" id="GO:0005524">
    <property type="term" value="F:ATP binding"/>
    <property type="evidence" value="ECO:0007669"/>
    <property type="project" value="UniProtKB-KW"/>
</dbReference>
<keyword evidence="3" id="KW-0805">Transcription regulation</keyword>
<reference evidence="8" key="1">
    <citation type="journal article" date="2020" name="mSystems">
        <title>Genome- and Community-Level Interaction Insights into Carbon Utilization and Element Cycling Functions of Hydrothermarchaeota in Hydrothermal Sediment.</title>
        <authorList>
            <person name="Zhou Z."/>
            <person name="Liu Y."/>
            <person name="Xu W."/>
            <person name="Pan J."/>
            <person name="Luo Z.H."/>
            <person name="Li M."/>
        </authorList>
    </citation>
    <scope>NUCLEOTIDE SEQUENCE [LARGE SCALE GENOMIC DNA]</scope>
    <source>
        <strain evidence="8">SpSt-605</strain>
    </source>
</reference>
<feature type="domain" description="Response regulatory" evidence="7">
    <location>
        <begin position="4"/>
        <end position="118"/>
    </location>
</feature>
<evidence type="ECO:0000256" key="1">
    <source>
        <dbReference type="ARBA" id="ARBA00022741"/>
    </source>
</evidence>
<keyword evidence="4" id="KW-0804">Transcription</keyword>
<dbReference type="InterPro" id="IPR025944">
    <property type="entry name" value="Sigma_54_int_dom_CS"/>
</dbReference>
<evidence type="ECO:0000256" key="3">
    <source>
        <dbReference type="ARBA" id="ARBA00023015"/>
    </source>
</evidence>
<evidence type="ECO:0000259" key="6">
    <source>
        <dbReference type="PROSITE" id="PS50045"/>
    </source>
</evidence>
<dbReference type="InterPro" id="IPR025662">
    <property type="entry name" value="Sigma_54_int_dom_ATP-bd_1"/>
</dbReference>
<dbReference type="Gene3D" id="1.10.8.60">
    <property type="match status" value="1"/>
</dbReference>
<dbReference type="InterPro" id="IPR003593">
    <property type="entry name" value="AAA+_ATPase"/>
</dbReference>
<dbReference type="Pfam" id="PF00158">
    <property type="entry name" value="Sigma54_activat"/>
    <property type="match status" value="1"/>
</dbReference>
<keyword evidence="2" id="KW-0067">ATP-binding</keyword>
<feature type="domain" description="Sigma-54 factor interaction" evidence="6">
    <location>
        <begin position="143"/>
        <end position="364"/>
    </location>
</feature>
<dbReference type="GO" id="GO:0006355">
    <property type="term" value="P:regulation of DNA-templated transcription"/>
    <property type="evidence" value="ECO:0007669"/>
    <property type="project" value="InterPro"/>
</dbReference>
<dbReference type="PROSITE" id="PS50110">
    <property type="entry name" value="RESPONSE_REGULATORY"/>
    <property type="match status" value="1"/>
</dbReference>
<dbReference type="SUPFAM" id="SSF52172">
    <property type="entry name" value="CheY-like"/>
    <property type="match status" value="1"/>
</dbReference>
<proteinExistence type="predicted"/>
<dbReference type="PANTHER" id="PTHR32071">
    <property type="entry name" value="TRANSCRIPTIONAL REGULATORY PROTEIN"/>
    <property type="match status" value="1"/>
</dbReference>
<evidence type="ECO:0000256" key="5">
    <source>
        <dbReference type="PROSITE-ProRule" id="PRU00169"/>
    </source>
</evidence>
<dbReference type="SMART" id="SM00448">
    <property type="entry name" value="REC"/>
    <property type="match status" value="1"/>
</dbReference>
<dbReference type="PROSITE" id="PS00675">
    <property type="entry name" value="SIGMA54_INTERACT_1"/>
    <property type="match status" value="1"/>
</dbReference>
<dbReference type="InterPro" id="IPR001789">
    <property type="entry name" value="Sig_transdc_resp-reg_receiver"/>
</dbReference>